<evidence type="ECO:0000256" key="6">
    <source>
        <dbReference type="ARBA" id="ARBA00023163"/>
    </source>
</evidence>
<feature type="region of interest" description="Disordered" evidence="8">
    <location>
        <begin position="500"/>
        <end position="548"/>
    </location>
</feature>
<accession>A0A8T0V8U3</accession>
<dbReference type="AlphaFoldDB" id="A0A8T0V8U3"/>
<dbReference type="GO" id="GO:0080142">
    <property type="term" value="P:regulation of salicylic acid biosynthetic process"/>
    <property type="evidence" value="ECO:0007669"/>
    <property type="project" value="TreeGrafter"/>
</dbReference>
<evidence type="ECO:0000259" key="9">
    <source>
        <dbReference type="Pfam" id="PF07887"/>
    </source>
</evidence>
<keyword evidence="5" id="KW-0010">Activator</keyword>
<sequence>MAPKRELFVAAGDGGAAPPPEKRLRAEAAPGSSPEPPSSPRHFLAIVLVVLFLKRPKGRSTDAIPISALKFGRMMRDQICRFINPLFSKLETMDSKLETMGSKLGRMEEQILDITVKVDNIARRSPDHHNHEQFRQETNQEVKPAEAEGLASTEGKGENTSIQLRFLNGMNTQVYHDDEIKSDRNTAIRIGIFNGEKMIESGELSNVQIEIFALEGDFPYASPKSWTAKKFNKHRANARDGRGNVLAGEGIKAQLKNGQCDLGSIKFTENSSKAHRGKFIIGARVCEGEVSGIRAQEAVMDPVVVQDRRNKFNEKRHLPKLDDPVHRLKEIAKDGIYCKRLEKEKIRTVQDFLKALNKDPEKLAKVLQIKKEHRNWEKMVEHARKCPLGRELKSYHCPETNIVLFFNCVHGFVGAEFDGRYRACGKFDQDEQDLVDKLKGSAYDQLDALRPDYVMTETDNFPRPLTAYIGGAGSSAGVGPSNMPSGCSGPVAAYQGAPASAQGSTSAQGSMQSQMQAPLLQSNDTSVASASAEQALPPQEWSSWSDLI</sequence>
<comment type="subcellular location">
    <subcellularLocation>
        <location evidence="1">Nucleus</location>
    </subcellularLocation>
</comment>
<gene>
    <name evidence="12" type="ORF">PVAP13_3KG511500</name>
</gene>
<evidence type="ECO:0000313" key="13">
    <source>
        <dbReference type="Proteomes" id="UP000823388"/>
    </source>
</evidence>
<feature type="region of interest" description="Disordered" evidence="8">
    <location>
        <begin position="1"/>
        <end position="38"/>
    </location>
</feature>
<evidence type="ECO:0000259" key="11">
    <source>
        <dbReference type="Pfam" id="PF20452"/>
    </source>
</evidence>
<dbReference type="InterPro" id="IPR046830">
    <property type="entry name" value="Calmod_bind_M"/>
</dbReference>
<reference evidence="12" key="1">
    <citation type="submission" date="2020-05" db="EMBL/GenBank/DDBJ databases">
        <title>WGS assembly of Panicum virgatum.</title>
        <authorList>
            <person name="Lovell J.T."/>
            <person name="Jenkins J."/>
            <person name="Shu S."/>
            <person name="Juenger T.E."/>
            <person name="Schmutz J."/>
        </authorList>
    </citation>
    <scope>NUCLEOTIDE SEQUENCE</scope>
    <source>
        <strain evidence="12">AP13</strain>
    </source>
</reference>
<evidence type="ECO:0000256" key="5">
    <source>
        <dbReference type="ARBA" id="ARBA00023159"/>
    </source>
</evidence>
<comment type="similarity">
    <text evidence="2">Belongs to the plant ACBP60 protein family.</text>
</comment>
<dbReference type="Pfam" id="PF20451">
    <property type="entry name" value="Calmod_bind_M"/>
    <property type="match status" value="1"/>
</dbReference>
<keyword evidence="7" id="KW-0539">Nucleus</keyword>
<evidence type="ECO:0000256" key="7">
    <source>
        <dbReference type="ARBA" id="ARBA00023242"/>
    </source>
</evidence>
<evidence type="ECO:0000256" key="8">
    <source>
        <dbReference type="SAM" id="MobiDB-lite"/>
    </source>
</evidence>
<proteinExistence type="inferred from homology"/>
<evidence type="ECO:0000256" key="4">
    <source>
        <dbReference type="ARBA" id="ARBA00023125"/>
    </source>
</evidence>
<evidence type="ECO:0000313" key="12">
    <source>
        <dbReference type="EMBL" id="KAG2629936.1"/>
    </source>
</evidence>
<dbReference type="InterPro" id="IPR046829">
    <property type="entry name" value="Calmod_bind_C"/>
</dbReference>
<feature type="compositionally biased region" description="Low complexity" evidence="8">
    <location>
        <begin position="500"/>
        <end position="518"/>
    </location>
</feature>
<dbReference type="InterPro" id="IPR046831">
    <property type="entry name" value="Calmodulin_bind_N"/>
</dbReference>
<comment type="caution">
    <text evidence="12">The sequence shown here is derived from an EMBL/GenBank/DDBJ whole genome shotgun (WGS) entry which is preliminary data.</text>
</comment>
<dbReference type="PANTHER" id="PTHR31713:SF84">
    <property type="entry name" value="PROTEIN, PUTATIVE, EXPRESSED-RELATED"/>
    <property type="match status" value="1"/>
</dbReference>
<feature type="region of interest" description="Disordered" evidence="8">
    <location>
        <begin position="125"/>
        <end position="156"/>
    </location>
</feature>
<dbReference type="Pfam" id="PF07887">
    <property type="entry name" value="Calmodulin_bind"/>
    <property type="match status" value="1"/>
</dbReference>
<feature type="domain" description="Calmodulin binding protein-like N-terminal" evidence="9">
    <location>
        <begin position="162"/>
        <end position="308"/>
    </location>
</feature>
<name>A0A8T0V8U3_PANVG</name>
<dbReference type="GO" id="GO:0005516">
    <property type="term" value="F:calmodulin binding"/>
    <property type="evidence" value="ECO:0007669"/>
    <property type="project" value="InterPro"/>
</dbReference>
<feature type="domain" description="Calmodulin binding protein C-terminal" evidence="11">
    <location>
        <begin position="392"/>
        <end position="450"/>
    </location>
</feature>
<feature type="domain" description="Calmodulin binding protein central" evidence="10">
    <location>
        <begin position="321"/>
        <end position="386"/>
    </location>
</feature>
<keyword evidence="3" id="KW-0805">Transcription regulation</keyword>
<keyword evidence="4" id="KW-0238">DNA-binding</keyword>
<dbReference type="Proteomes" id="UP000823388">
    <property type="component" value="Chromosome 3K"/>
</dbReference>
<feature type="compositionally biased region" description="Basic and acidic residues" evidence="8">
    <location>
        <begin position="125"/>
        <end position="146"/>
    </location>
</feature>
<dbReference type="EMBL" id="CM029041">
    <property type="protein sequence ID" value="KAG2629936.1"/>
    <property type="molecule type" value="Genomic_DNA"/>
</dbReference>
<protein>
    <submittedName>
        <fullName evidence="12">Uncharacterized protein</fullName>
    </submittedName>
</protein>
<dbReference type="GO" id="GO:0003700">
    <property type="term" value="F:DNA-binding transcription factor activity"/>
    <property type="evidence" value="ECO:0007669"/>
    <property type="project" value="TreeGrafter"/>
</dbReference>
<evidence type="ECO:0000256" key="2">
    <source>
        <dbReference type="ARBA" id="ARBA00007214"/>
    </source>
</evidence>
<keyword evidence="13" id="KW-1185">Reference proteome</keyword>
<evidence type="ECO:0000259" key="10">
    <source>
        <dbReference type="Pfam" id="PF20451"/>
    </source>
</evidence>
<keyword evidence="6" id="KW-0804">Transcription</keyword>
<dbReference type="GO" id="GO:0005634">
    <property type="term" value="C:nucleus"/>
    <property type="evidence" value="ECO:0007669"/>
    <property type="project" value="UniProtKB-SubCell"/>
</dbReference>
<dbReference type="GO" id="GO:0043565">
    <property type="term" value="F:sequence-specific DNA binding"/>
    <property type="evidence" value="ECO:0007669"/>
    <property type="project" value="TreeGrafter"/>
</dbReference>
<evidence type="ECO:0000256" key="3">
    <source>
        <dbReference type="ARBA" id="ARBA00023015"/>
    </source>
</evidence>
<dbReference type="Pfam" id="PF20452">
    <property type="entry name" value="Calmod_bind_C"/>
    <property type="match status" value="1"/>
</dbReference>
<dbReference type="PANTHER" id="PTHR31713">
    <property type="entry name" value="OS02G0177800 PROTEIN"/>
    <property type="match status" value="1"/>
</dbReference>
<organism evidence="12 13">
    <name type="scientific">Panicum virgatum</name>
    <name type="common">Blackwell switchgrass</name>
    <dbReference type="NCBI Taxonomy" id="38727"/>
    <lineage>
        <taxon>Eukaryota</taxon>
        <taxon>Viridiplantae</taxon>
        <taxon>Streptophyta</taxon>
        <taxon>Embryophyta</taxon>
        <taxon>Tracheophyta</taxon>
        <taxon>Spermatophyta</taxon>
        <taxon>Magnoliopsida</taxon>
        <taxon>Liliopsida</taxon>
        <taxon>Poales</taxon>
        <taxon>Poaceae</taxon>
        <taxon>PACMAD clade</taxon>
        <taxon>Panicoideae</taxon>
        <taxon>Panicodae</taxon>
        <taxon>Paniceae</taxon>
        <taxon>Panicinae</taxon>
        <taxon>Panicum</taxon>
        <taxon>Panicum sect. Hiantes</taxon>
    </lineage>
</organism>
<feature type="compositionally biased region" description="Polar residues" evidence="8">
    <location>
        <begin position="519"/>
        <end position="532"/>
    </location>
</feature>
<evidence type="ECO:0000256" key="1">
    <source>
        <dbReference type="ARBA" id="ARBA00004123"/>
    </source>
</evidence>
<dbReference type="InterPro" id="IPR012416">
    <property type="entry name" value="CBP60"/>
</dbReference>